<proteinExistence type="predicted"/>
<reference evidence="1" key="1">
    <citation type="journal article" date="2020" name="ISME J.">
        <title>Gammaproteobacteria mediating utilization of methyl-, sulfur- and petroleum organic compounds in deep ocean hydrothermal plumes.</title>
        <authorList>
            <person name="Zhou Z."/>
            <person name="Liu Y."/>
            <person name="Pan J."/>
            <person name="Cron B.R."/>
            <person name="Toner B.M."/>
            <person name="Anantharaman K."/>
            <person name="Breier J.A."/>
            <person name="Dick G.J."/>
            <person name="Li M."/>
        </authorList>
    </citation>
    <scope>NUCLEOTIDE SEQUENCE</scope>
    <source>
        <strain evidence="1">SZUA-1523</strain>
    </source>
</reference>
<gene>
    <name evidence="1" type="ORF">EYH50_03865</name>
</gene>
<sequence>MSYQSSTCSCTVWLREDSTINIQELAHRMESGDARVECGSTRVKSGWLARMLREALGAVREAAIRHREFVHRAYKLKIESLPPRLGRDTARTGQWVGLIEYSDGRECIQVVIEPKYGDFHRVYEEVVSTSPRIAESLALAVAGLHLGSIGRMHSLNIALWILDEYASKNPPYRVAEERYTLPLLPASVAPVVRRIMHNEKYYATLAVSMAVISRALAQPSGLPQSPLIDSMARIYTGWQRRLTTYIASRPQVAEALRGPWREEPELDTILEALAAIQRPPSPQGAGQARMMLTPAPKVYEVYVLLKTLEALSMRHGRLRSRSLRWFRVESPSRTVNVYYNRPPPEASRLVYRVTGSRPHPDILLEYSTGTRIVVDAKYRLGLALSGRAGAGRRLELKEALRLLGYLADLAHDGALRAVLAVPSKTEESASLAAALDGIGIQIDVAEVNPRVGPRDLAQLLP</sequence>
<dbReference type="Proteomes" id="UP000600071">
    <property type="component" value="Unassembled WGS sequence"/>
</dbReference>
<accession>A0A833A249</accession>
<name>A0A833A249_9CREN</name>
<evidence type="ECO:0000313" key="2">
    <source>
        <dbReference type="Proteomes" id="UP000600071"/>
    </source>
</evidence>
<dbReference type="AlphaFoldDB" id="A0A833A249"/>
<evidence type="ECO:0000313" key="1">
    <source>
        <dbReference type="EMBL" id="HIQ24166.1"/>
    </source>
</evidence>
<evidence type="ECO:0008006" key="3">
    <source>
        <dbReference type="Google" id="ProtNLM"/>
    </source>
</evidence>
<dbReference type="EMBL" id="DQVR01000085">
    <property type="protein sequence ID" value="HIQ24166.1"/>
    <property type="molecule type" value="Genomic_DNA"/>
</dbReference>
<protein>
    <recommendedName>
        <fullName evidence="3">McrBC 5-methylcytosine restriction system component</fullName>
    </recommendedName>
</protein>
<comment type="caution">
    <text evidence="1">The sequence shown here is derived from an EMBL/GenBank/DDBJ whole genome shotgun (WGS) entry which is preliminary data.</text>
</comment>
<organism evidence="1 2">
    <name type="scientific">Pyrodictium delaneyi</name>
    <dbReference type="NCBI Taxonomy" id="1273541"/>
    <lineage>
        <taxon>Archaea</taxon>
        <taxon>Thermoproteota</taxon>
        <taxon>Thermoprotei</taxon>
        <taxon>Desulfurococcales</taxon>
        <taxon>Pyrodictiaceae</taxon>
        <taxon>Pyrodictium</taxon>
    </lineage>
</organism>